<evidence type="ECO:0000256" key="1">
    <source>
        <dbReference type="ARBA" id="ARBA00022630"/>
    </source>
</evidence>
<dbReference type="InterPro" id="IPR036318">
    <property type="entry name" value="FAD-bd_PCMH-like_sf"/>
</dbReference>
<dbReference type="Pfam" id="PF01565">
    <property type="entry name" value="FAD_binding_4"/>
    <property type="match status" value="1"/>
</dbReference>
<sequence>MKRRFLYGFTLSGLLLGAVLLRPGAHLIQAIRHDEHNLPAAASGYADDVSRLNQTRMDTIVPVAADTAQALRQLRGLLAQARTRHLPVSIAGARHSMGGHTIAPGGMQVNMRPFRHMRLDIVSGTLTVGAGALWADIIPYLNRHGRAISTMQSDNAFSVGGSISVNCHGWQHNRPPIAATVQAFRLLKADGAVVTCSRQQNAELFGLVLGGYGLFGILLDVQLQTVPNEVYSYHRVPVPAAGYDAAYRRHVDQNPQARMVYGRLNVNREQFLEHATLNYFAYERPATRQQPLTDPGFAATKRAVFLSSKEDDYGKELRWNAEQLFSRLMVGQEVSRNQIMNENPELYLNQSAGRTDILHEYFIPRRQFYRFVQQLQRIVPRHQTNLLNVTIRNVYRDEDTFMRYADEEMFAFVMFFDQPATAEADQQMQPLTQELTAAALQLGGTYYLPYRLHATPAQLRTAYPMADAFFQKKLQYDPQEVFQNYFYQRYKPQPVPAAVAQATH</sequence>
<dbReference type="InterPro" id="IPR016166">
    <property type="entry name" value="FAD-bd_PCMH"/>
</dbReference>
<keyword evidence="1" id="KW-0285">Flavoprotein</keyword>
<dbReference type="InterPro" id="IPR010031">
    <property type="entry name" value="FAD_lactone_oxidase-like"/>
</dbReference>
<dbReference type="RefSeq" id="WP_151076931.1">
    <property type="nucleotide sequence ID" value="NZ_CP047647.1"/>
</dbReference>
<dbReference type="PANTHER" id="PTHR43762:SF1">
    <property type="entry name" value="D-ARABINONO-1,4-LACTONE OXIDASE"/>
    <property type="match status" value="1"/>
</dbReference>
<comment type="caution">
    <text evidence="3">The sequence shown here is derived from an EMBL/GenBank/DDBJ whole genome shotgun (WGS) entry which is preliminary data.</text>
</comment>
<keyword evidence="2" id="KW-0274">FAD</keyword>
<reference evidence="3 4" key="1">
    <citation type="submission" date="2019-09" db="EMBL/GenBank/DDBJ databases">
        <title>Genome sequence of Hymenobacter sp. M3.</title>
        <authorList>
            <person name="Srinivasan S."/>
        </authorList>
    </citation>
    <scope>NUCLEOTIDE SEQUENCE [LARGE SCALE GENOMIC DNA]</scope>
    <source>
        <strain evidence="3 4">M3</strain>
    </source>
</reference>
<dbReference type="InterPro" id="IPR016170">
    <property type="entry name" value="Cytok_DH_C_sf"/>
</dbReference>
<dbReference type="SUPFAM" id="SSF56176">
    <property type="entry name" value="FAD-binding/transporter-associated domain-like"/>
    <property type="match status" value="1"/>
</dbReference>
<dbReference type="InterPro" id="IPR016169">
    <property type="entry name" value="FAD-bd_PCMH_sub2"/>
</dbReference>
<evidence type="ECO:0000313" key="4">
    <source>
        <dbReference type="Proteomes" id="UP000326380"/>
    </source>
</evidence>
<keyword evidence="4" id="KW-1185">Reference proteome</keyword>
<accession>A0A7L4ZVU0</accession>
<dbReference type="SUPFAM" id="SSF55103">
    <property type="entry name" value="FAD-linked oxidases, C-terminal domain"/>
    <property type="match status" value="1"/>
</dbReference>
<evidence type="ECO:0000313" key="3">
    <source>
        <dbReference type="EMBL" id="KAA9339283.1"/>
    </source>
</evidence>
<name>A0A7L4ZVU0_9BACT</name>
<dbReference type="InterPro" id="IPR006094">
    <property type="entry name" value="Oxid_FAD_bind_N"/>
</dbReference>
<evidence type="ECO:0000256" key="2">
    <source>
        <dbReference type="ARBA" id="ARBA00022827"/>
    </source>
</evidence>
<dbReference type="Gene3D" id="3.30.465.10">
    <property type="match status" value="1"/>
</dbReference>
<protein>
    <submittedName>
        <fullName evidence="3">FAD-binding oxidoreductase</fullName>
    </submittedName>
</protein>
<dbReference type="GO" id="GO:0071949">
    <property type="term" value="F:FAD binding"/>
    <property type="evidence" value="ECO:0007669"/>
    <property type="project" value="InterPro"/>
</dbReference>
<dbReference type="EMBL" id="VTWU01000001">
    <property type="protein sequence ID" value="KAA9339283.1"/>
    <property type="molecule type" value="Genomic_DNA"/>
</dbReference>
<dbReference type="PROSITE" id="PS51387">
    <property type="entry name" value="FAD_PCMH"/>
    <property type="match status" value="1"/>
</dbReference>
<dbReference type="Proteomes" id="UP000326380">
    <property type="component" value="Unassembled WGS sequence"/>
</dbReference>
<dbReference type="Gene3D" id="3.30.43.10">
    <property type="entry name" value="Uridine Diphospho-n-acetylenolpyruvylglucosamine Reductase, domain 2"/>
    <property type="match status" value="1"/>
</dbReference>
<dbReference type="PANTHER" id="PTHR43762">
    <property type="entry name" value="L-GULONOLACTONE OXIDASE"/>
    <property type="match status" value="1"/>
</dbReference>
<proteinExistence type="predicted"/>
<gene>
    <name evidence="3" type="ORF">F0P96_01260</name>
</gene>
<dbReference type="GO" id="GO:0016899">
    <property type="term" value="F:oxidoreductase activity, acting on the CH-OH group of donors, oxygen as acceptor"/>
    <property type="evidence" value="ECO:0007669"/>
    <property type="project" value="InterPro"/>
</dbReference>
<dbReference type="Gene3D" id="3.40.462.10">
    <property type="entry name" value="FAD-linked oxidases, C-terminal domain"/>
    <property type="match status" value="1"/>
</dbReference>
<organism evidence="3 4">
    <name type="scientific">Hymenobacter busanensis</name>
    <dbReference type="NCBI Taxonomy" id="2607656"/>
    <lineage>
        <taxon>Bacteria</taxon>
        <taxon>Pseudomonadati</taxon>
        <taxon>Bacteroidota</taxon>
        <taxon>Cytophagia</taxon>
        <taxon>Cytophagales</taxon>
        <taxon>Hymenobacteraceae</taxon>
        <taxon>Hymenobacter</taxon>
    </lineage>
</organism>
<dbReference type="InterPro" id="IPR016167">
    <property type="entry name" value="FAD-bd_PCMH_sub1"/>
</dbReference>
<dbReference type="InterPro" id="IPR016164">
    <property type="entry name" value="FAD-linked_Oxase-like_C"/>
</dbReference>
<dbReference type="AlphaFoldDB" id="A0A7L4ZVU0"/>